<dbReference type="SUPFAM" id="SSF51735">
    <property type="entry name" value="NAD(P)-binding Rossmann-fold domains"/>
    <property type="match status" value="1"/>
</dbReference>
<reference evidence="2 3" key="1">
    <citation type="journal article" date="2015" name="Stand. Genomic Sci.">
        <title>Complete genome sequence and description of Salinispira pacifica gen. nov., sp. nov., a novel spirochaete isolated form a hypersaline microbial mat.</title>
        <authorList>
            <person name="Ben Hania W."/>
            <person name="Joseph M."/>
            <person name="Schumann P."/>
            <person name="Bunk B."/>
            <person name="Fiebig A."/>
            <person name="Sproer C."/>
            <person name="Klenk H.P."/>
            <person name="Fardeau M.L."/>
            <person name="Spring S."/>
        </authorList>
    </citation>
    <scope>NUCLEOTIDE SEQUENCE [LARGE SCALE GENOMIC DNA]</scope>
    <source>
        <strain evidence="2 3">L21-RPul-D2</strain>
    </source>
</reference>
<organism evidence="2 3">
    <name type="scientific">Salinispira pacifica</name>
    <dbReference type="NCBI Taxonomy" id="1307761"/>
    <lineage>
        <taxon>Bacteria</taxon>
        <taxon>Pseudomonadati</taxon>
        <taxon>Spirochaetota</taxon>
        <taxon>Spirochaetia</taxon>
        <taxon>Spirochaetales</taxon>
        <taxon>Spirochaetaceae</taxon>
        <taxon>Salinispira</taxon>
    </lineage>
</organism>
<sequence>MKILVSGISGFIGSHLAAALSVLGHEVTGTYRSNPPRDIRRYAEGFPPVNGRSAVTAGSVTGVRADLSEYQTVEDLIRGKDAVIHVAGLVGDWGTKERFHRANILPVEHIIRGIRTIRKQDSSQAPGYFIHTSSISVHGFGDLVNAGEEGPYFKLITHYQRSKLESEEIVQEFSRTEPTVCGIIRPGNVYGPEDTTTMYPMLDAIRDGKMGFVDGGKRLTCPVFIDDMVSAYISLLDKMEEDPEPVNGEVFNITGGEQISWKEQIGLCAEKSGLPRPRLNAPGWLVLPVSGILAGLYALAGSKNPPDLTPYRIQQVRNNYHFSMEKARHLLGWEPRTPFAQGIVPTVRAWKEENGDGSEREGRGLGS</sequence>
<dbReference type="STRING" id="1307761.L21SP2_3077"/>
<dbReference type="InterPro" id="IPR036291">
    <property type="entry name" value="NAD(P)-bd_dom_sf"/>
</dbReference>
<dbReference type="OrthoDB" id="9811743at2"/>
<dbReference type="HOGENOM" id="CLU_007383_6_1_12"/>
<protein>
    <submittedName>
        <fullName evidence="2">Dihydroflavonol-4-reductase</fullName>
        <ecNumber evidence="2">1.1.1.219</ecNumber>
    </submittedName>
</protein>
<keyword evidence="3" id="KW-1185">Reference proteome</keyword>
<dbReference type="AlphaFoldDB" id="V5WMM6"/>
<dbReference type="Gene3D" id="3.40.50.720">
    <property type="entry name" value="NAD(P)-binding Rossmann-like Domain"/>
    <property type="match status" value="1"/>
</dbReference>
<dbReference type="KEGG" id="slr:L21SP2_3077"/>
<dbReference type="GO" id="GO:0005737">
    <property type="term" value="C:cytoplasm"/>
    <property type="evidence" value="ECO:0007669"/>
    <property type="project" value="TreeGrafter"/>
</dbReference>
<feature type="domain" description="NAD-dependent epimerase/dehydratase" evidence="1">
    <location>
        <begin position="3"/>
        <end position="253"/>
    </location>
</feature>
<evidence type="ECO:0000313" key="3">
    <source>
        <dbReference type="Proteomes" id="UP000018680"/>
    </source>
</evidence>
<dbReference type="PANTHER" id="PTHR48079:SF6">
    <property type="entry name" value="NAD(P)-BINDING DOMAIN-CONTAINING PROTEIN-RELATED"/>
    <property type="match status" value="1"/>
</dbReference>
<keyword evidence="2" id="KW-0560">Oxidoreductase</keyword>
<dbReference type="EC" id="1.1.1.219" evidence="2"/>
<dbReference type="PANTHER" id="PTHR48079">
    <property type="entry name" value="PROTEIN YEEZ"/>
    <property type="match status" value="1"/>
</dbReference>
<name>V5WMM6_9SPIO</name>
<dbReference type="PATRIC" id="fig|1307761.3.peg.3066"/>
<accession>V5WMM6</accession>
<dbReference type="eggNOG" id="COG0451">
    <property type="taxonomic scope" value="Bacteria"/>
</dbReference>
<dbReference type="GO" id="GO:0004029">
    <property type="term" value="F:aldehyde dehydrogenase (NAD+) activity"/>
    <property type="evidence" value="ECO:0007669"/>
    <property type="project" value="TreeGrafter"/>
</dbReference>
<gene>
    <name evidence="2" type="ORF">L21SP2_3077</name>
</gene>
<dbReference type="RefSeq" id="WP_024269317.1">
    <property type="nucleotide sequence ID" value="NC_023035.1"/>
</dbReference>
<evidence type="ECO:0000313" key="2">
    <source>
        <dbReference type="EMBL" id="AHC16421.1"/>
    </source>
</evidence>
<evidence type="ECO:0000259" key="1">
    <source>
        <dbReference type="Pfam" id="PF01370"/>
    </source>
</evidence>
<dbReference type="InterPro" id="IPR001509">
    <property type="entry name" value="Epimerase_deHydtase"/>
</dbReference>
<dbReference type="Pfam" id="PF01370">
    <property type="entry name" value="Epimerase"/>
    <property type="match status" value="1"/>
</dbReference>
<proteinExistence type="predicted"/>
<dbReference type="Proteomes" id="UP000018680">
    <property type="component" value="Chromosome"/>
</dbReference>
<dbReference type="InterPro" id="IPR051783">
    <property type="entry name" value="NAD(P)-dependent_oxidoreduct"/>
</dbReference>
<dbReference type="EMBL" id="CP006939">
    <property type="protein sequence ID" value="AHC16421.1"/>
    <property type="molecule type" value="Genomic_DNA"/>
</dbReference>
<dbReference type="GO" id="GO:0045552">
    <property type="term" value="F:dihydroflavanol 4-reductase activity"/>
    <property type="evidence" value="ECO:0007669"/>
    <property type="project" value="UniProtKB-EC"/>
</dbReference>